<proteinExistence type="predicted"/>
<feature type="compositionally biased region" description="Polar residues" evidence="1">
    <location>
        <begin position="28"/>
        <end position="37"/>
    </location>
</feature>
<evidence type="ECO:0000313" key="2">
    <source>
        <dbReference type="EMBL" id="AKA24547.1"/>
    </source>
</evidence>
<reference evidence="2 3" key="1">
    <citation type="journal article" date="2015" name="Mol. Plant Microbe Interact.">
        <title>Comparative Genomic Analysis of Pseudomonas chlororaphis PCL1606 Reveals New Insight into Antifungal Compounds Involved in Biocontrol.</title>
        <authorList>
            <person name="Calderon C.E."/>
            <person name="Ramos C."/>
            <person name="de Vicente A."/>
            <person name="Cazorla F.M."/>
        </authorList>
    </citation>
    <scope>NUCLEOTIDE SEQUENCE [LARGE SCALE GENOMIC DNA]</scope>
    <source>
        <strain evidence="2 3">PCL1606</strain>
    </source>
</reference>
<gene>
    <name evidence="2" type="ORF">PCL1606_30960</name>
</gene>
<dbReference type="Proteomes" id="UP000032748">
    <property type="component" value="Chromosome"/>
</dbReference>
<evidence type="ECO:0000256" key="1">
    <source>
        <dbReference type="SAM" id="MobiDB-lite"/>
    </source>
</evidence>
<dbReference type="KEGG" id="pcz:PCL1606_30960"/>
<name>A0A0D5Y0M5_9PSED</name>
<dbReference type="PATRIC" id="fig|587753.10.peg.3088"/>
<evidence type="ECO:0000313" key="3">
    <source>
        <dbReference type="Proteomes" id="UP000032748"/>
    </source>
</evidence>
<protein>
    <submittedName>
        <fullName evidence="2">Uncharacterized protein</fullName>
    </submittedName>
</protein>
<sequence>MPPNLNPRCARQNASPGLRPLRDRSQPRWRSTAATGSRRQRSATSKDRSTCVAAAEPWRGCDRQRSCRQT</sequence>
<accession>A0A0D5Y0M5</accession>
<organism evidence="2 3">
    <name type="scientific">Pseudomonas chlororaphis</name>
    <dbReference type="NCBI Taxonomy" id="587753"/>
    <lineage>
        <taxon>Bacteria</taxon>
        <taxon>Pseudomonadati</taxon>
        <taxon>Pseudomonadota</taxon>
        <taxon>Gammaproteobacteria</taxon>
        <taxon>Pseudomonadales</taxon>
        <taxon>Pseudomonadaceae</taxon>
        <taxon>Pseudomonas</taxon>
    </lineage>
</organism>
<feature type="region of interest" description="Disordered" evidence="1">
    <location>
        <begin position="1"/>
        <end position="53"/>
    </location>
</feature>
<dbReference type="EMBL" id="CP011110">
    <property type="protein sequence ID" value="AKA24547.1"/>
    <property type="molecule type" value="Genomic_DNA"/>
</dbReference>
<dbReference type="AlphaFoldDB" id="A0A0D5Y0M5"/>